<dbReference type="OrthoDB" id="4062651at2759"/>
<dbReference type="CDD" id="cd14066">
    <property type="entry name" value="STKc_IRAK"/>
    <property type="match status" value="1"/>
</dbReference>
<feature type="signal peptide" evidence="20">
    <location>
        <begin position="1"/>
        <end position="23"/>
    </location>
</feature>
<dbReference type="PROSITE" id="PS50011">
    <property type="entry name" value="PROTEIN_KINASE_DOM"/>
    <property type="match status" value="1"/>
</dbReference>
<dbReference type="InterPro" id="IPR001881">
    <property type="entry name" value="EGF-like_Ca-bd_dom"/>
</dbReference>
<comment type="subcellular location">
    <subcellularLocation>
        <location evidence="1">Membrane</location>
        <topology evidence="1">Single-pass type I membrane protein</topology>
    </subcellularLocation>
</comment>
<dbReference type="InterPro" id="IPR001245">
    <property type="entry name" value="Ser-Thr/Tyr_kinase_cat_dom"/>
</dbReference>
<dbReference type="PANTHER" id="PTHR27005">
    <property type="entry name" value="WALL-ASSOCIATED RECEPTOR KINASE-LIKE 21"/>
    <property type="match status" value="1"/>
</dbReference>
<dbReference type="InterPro" id="IPR000152">
    <property type="entry name" value="EGF-type_Asp/Asn_hydroxyl_site"/>
</dbReference>
<keyword evidence="12 19" id="KW-1133">Transmembrane helix</keyword>
<dbReference type="PROSITE" id="PS00010">
    <property type="entry name" value="ASX_HYDROXYL"/>
    <property type="match status" value="1"/>
</dbReference>
<evidence type="ECO:0000256" key="8">
    <source>
        <dbReference type="ARBA" id="ARBA00022737"/>
    </source>
</evidence>
<evidence type="ECO:0000256" key="20">
    <source>
        <dbReference type="SAM" id="SignalP"/>
    </source>
</evidence>
<evidence type="ECO:0000256" key="1">
    <source>
        <dbReference type="ARBA" id="ARBA00004479"/>
    </source>
</evidence>
<evidence type="ECO:0000259" key="21">
    <source>
        <dbReference type="PROSITE" id="PS50011"/>
    </source>
</evidence>
<dbReference type="SUPFAM" id="SSF57196">
    <property type="entry name" value="EGF/Laminin"/>
    <property type="match status" value="1"/>
</dbReference>
<dbReference type="PROSITE" id="PS01187">
    <property type="entry name" value="EGF_CA"/>
    <property type="match status" value="1"/>
</dbReference>
<comment type="catalytic activity">
    <reaction evidence="17">
        <text>L-threonyl-[protein] + ATP = O-phospho-L-threonyl-[protein] + ADP + H(+)</text>
        <dbReference type="Rhea" id="RHEA:46608"/>
        <dbReference type="Rhea" id="RHEA-COMP:11060"/>
        <dbReference type="Rhea" id="RHEA-COMP:11605"/>
        <dbReference type="ChEBI" id="CHEBI:15378"/>
        <dbReference type="ChEBI" id="CHEBI:30013"/>
        <dbReference type="ChEBI" id="CHEBI:30616"/>
        <dbReference type="ChEBI" id="CHEBI:61977"/>
        <dbReference type="ChEBI" id="CHEBI:456216"/>
    </reaction>
</comment>
<dbReference type="EMBL" id="NKXS01001352">
    <property type="protein sequence ID" value="PIN19039.1"/>
    <property type="molecule type" value="Genomic_DNA"/>
</dbReference>
<dbReference type="Gene3D" id="3.30.200.20">
    <property type="entry name" value="Phosphorylase Kinase, domain 1"/>
    <property type="match status" value="1"/>
</dbReference>
<evidence type="ECO:0000256" key="6">
    <source>
        <dbReference type="ARBA" id="ARBA00022692"/>
    </source>
</evidence>
<evidence type="ECO:0000256" key="13">
    <source>
        <dbReference type="ARBA" id="ARBA00023136"/>
    </source>
</evidence>
<dbReference type="InterPro" id="IPR000719">
    <property type="entry name" value="Prot_kinase_dom"/>
</dbReference>
<dbReference type="AlphaFoldDB" id="A0A2G9HNE0"/>
<keyword evidence="8" id="KW-0677">Repeat</keyword>
<evidence type="ECO:0000256" key="16">
    <source>
        <dbReference type="ARBA" id="ARBA00047558"/>
    </source>
</evidence>
<keyword evidence="13 19" id="KW-0472">Membrane</keyword>
<evidence type="ECO:0000256" key="7">
    <source>
        <dbReference type="ARBA" id="ARBA00022729"/>
    </source>
</evidence>
<feature type="chain" id="PRO_5013701572" evidence="20">
    <location>
        <begin position="24"/>
        <end position="743"/>
    </location>
</feature>
<keyword evidence="2 22" id="KW-0723">Serine/threonine-protein kinase</keyword>
<dbReference type="Gene3D" id="1.10.510.10">
    <property type="entry name" value="Transferase(Phosphotransferase) domain 1"/>
    <property type="match status" value="1"/>
</dbReference>
<evidence type="ECO:0000256" key="4">
    <source>
        <dbReference type="ARBA" id="ARBA00022553"/>
    </source>
</evidence>
<protein>
    <submittedName>
        <fullName evidence="22">Serine/threonine protein kinase</fullName>
        <ecNumber evidence="22">2.7.11.1</ecNumber>
    </submittedName>
</protein>
<evidence type="ECO:0000313" key="22">
    <source>
        <dbReference type="EMBL" id="PIN19039.1"/>
    </source>
</evidence>
<dbReference type="STRING" id="429701.A0A2G9HNE0"/>
<dbReference type="PANTHER" id="PTHR27005:SF468">
    <property type="entry name" value="OS01G0310500 PROTEIN"/>
    <property type="match status" value="1"/>
</dbReference>
<dbReference type="SMART" id="SM00179">
    <property type="entry name" value="EGF_CA"/>
    <property type="match status" value="1"/>
</dbReference>
<dbReference type="GO" id="GO:0005524">
    <property type="term" value="F:ATP binding"/>
    <property type="evidence" value="ECO:0007669"/>
    <property type="project" value="UniProtKB-KW"/>
</dbReference>
<dbReference type="InterPro" id="IPR049883">
    <property type="entry name" value="NOTCH1_EGF-like"/>
</dbReference>
<comment type="function">
    <text evidence="18">Serine/threonine-protein kinase that may function as a signaling receptor of extracellular matrix component. Binding to pectin may have significance in the control of cell expansion, morphogenesis and development.</text>
</comment>
<dbReference type="SMART" id="SM00181">
    <property type="entry name" value="EGF"/>
    <property type="match status" value="2"/>
</dbReference>
<evidence type="ECO:0000256" key="17">
    <source>
        <dbReference type="ARBA" id="ARBA00047951"/>
    </source>
</evidence>
<dbReference type="GO" id="GO:0106310">
    <property type="term" value="F:protein serine kinase activity"/>
    <property type="evidence" value="ECO:0007669"/>
    <property type="project" value="RHEA"/>
</dbReference>
<feature type="transmembrane region" description="Helical" evidence="19">
    <location>
        <begin position="347"/>
        <end position="367"/>
    </location>
</feature>
<dbReference type="InterPro" id="IPR018097">
    <property type="entry name" value="EGF_Ca-bd_CS"/>
</dbReference>
<evidence type="ECO:0000256" key="18">
    <source>
        <dbReference type="ARBA" id="ARBA00058961"/>
    </source>
</evidence>
<gene>
    <name evidence="22" type="ORF">CDL12_08282</name>
</gene>
<keyword evidence="15" id="KW-0325">Glycoprotein</keyword>
<dbReference type="GO" id="GO:0030247">
    <property type="term" value="F:polysaccharide binding"/>
    <property type="evidence" value="ECO:0007669"/>
    <property type="project" value="InterPro"/>
</dbReference>
<dbReference type="InterPro" id="IPR045274">
    <property type="entry name" value="WAK-like"/>
</dbReference>
<dbReference type="FunFam" id="1.10.510.10:FF:000084">
    <property type="entry name" value="Wall-associated receptor kinase 2"/>
    <property type="match status" value="1"/>
</dbReference>
<dbReference type="PROSITE" id="PS00108">
    <property type="entry name" value="PROTEIN_KINASE_ST"/>
    <property type="match status" value="1"/>
</dbReference>
<sequence>MAINKFMILVLFQIIFVSKSVVSTSNFSLAKLNCRDRCGDIPIPYPFGLTENCSLNEYFLVTCNETTHSHRPKAYLMNKSIQISNISLDGQIRVLQYIAHDCYAPNGTSVSENIPWIDLPNHYTINNTANKFTIVGCDTYGYVYGTRGNRNYSTGCTATCNTKDDLLEGSCNGLGCCQTTIPKEITSVKVVSYSFDNYTDVNDFNNCGYAFVVEEGAFSFSPANLTSLRHVKKLPMVVDWGIEKKNCSEAQKHMSSYACKSRNSECFDPSNGSGYRCFCKKGYEGNPYLPHGCQDIDECKDPSLNNCERNCENNEGSYKCSCPKLYHGDGKKDSRGCYPDKSLELKLVAGIALGIIALILAACWAYFELRRRTLIKMKQTFFLQNGCLLLQEKLMKRNRSSLEMVKIFTSSELKKATNNFDENMIIAKGGYGIVYKGVLQNKKIVAIKKSREVDPSQIEQFINELIILMQVRHRNIVCLLGCCLETQVPLLVYEFIGNGTLYENIHNKDKSRFLSWEKRLKIAAETAGVLSYLHSAAPTPIIHRDIKSANILLDALFTAKVSDFGASRLVPMDRAQLSTVVQGTLGYLDPEYMQTSQLTEKSDVYSFGVVLLELLTGRKALSYDKPEEEINLAYFFLYTLRKDRLFEILEENIVCDETREQIMEVSKLAKKCLNVRGDERPTMKEVAMELDTLRLGGRNSWARVEDNQEEIESLFGEGLNSISFSDDCSDGITVQDDSIRSYY</sequence>
<evidence type="ECO:0000256" key="2">
    <source>
        <dbReference type="ARBA" id="ARBA00022527"/>
    </source>
</evidence>
<keyword evidence="10 22" id="KW-0418">Kinase</keyword>
<organism evidence="22 23">
    <name type="scientific">Handroanthus impetiginosus</name>
    <dbReference type="NCBI Taxonomy" id="429701"/>
    <lineage>
        <taxon>Eukaryota</taxon>
        <taxon>Viridiplantae</taxon>
        <taxon>Streptophyta</taxon>
        <taxon>Embryophyta</taxon>
        <taxon>Tracheophyta</taxon>
        <taxon>Spermatophyta</taxon>
        <taxon>Magnoliopsida</taxon>
        <taxon>eudicotyledons</taxon>
        <taxon>Gunneridae</taxon>
        <taxon>Pentapetalae</taxon>
        <taxon>asterids</taxon>
        <taxon>lamiids</taxon>
        <taxon>Lamiales</taxon>
        <taxon>Bignoniaceae</taxon>
        <taxon>Crescentiina</taxon>
        <taxon>Tabebuia alliance</taxon>
        <taxon>Handroanthus</taxon>
    </lineage>
</organism>
<dbReference type="EC" id="2.7.11.1" evidence="22"/>
<comment type="catalytic activity">
    <reaction evidence="16">
        <text>L-seryl-[protein] + ATP = O-phospho-L-seryl-[protein] + ADP + H(+)</text>
        <dbReference type="Rhea" id="RHEA:17989"/>
        <dbReference type="Rhea" id="RHEA-COMP:9863"/>
        <dbReference type="Rhea" id="RHEA-COMP:11604"/>
        <dbReference type="ChEBI" id="CHEBI:15378"/>
        <dbReference type="ChEBI" id="CHEBI:29999"/>
        <dbReference type="ChEBI" id="CHEBI:30616"/>
        <dbReference type="ChEBI" id="CHEBI:83421"/>
        <dbReference type="ChEBI" id="CHEBI:456216"/>
    </reaction>
</comment>
<evidence type="ECO:0000256" key="12">
    <source>
        <dbReference type="ARBA" id="ARBA00022989"/>
    </source>
</evidence>
<dbReference type="InterPro" id="IPR008271">
    <property type="entry name" value="Ser/Thr_kinase_AS"/>
</dbReference>
<dbReference type="Pfam" id="PF13947">
    <property type="entry name" value="GUB_WAK_bind"/>
    <property type="match status" value="1"/>
</dbReference>
<proteinExistence type="predicted"/>
<dbReference type="SUPFAM" id="SSF56112">
    <property type="entry name" value="Protein kinase-like (PK-like)"/>
    <property type="match status" value="1"/>
</dbReference>
<keyword evidence="23" id="KW-1185">Reference proteome</keyword>
<evidence type="ECO:0000256" key="15">
    <source>
        <dbReference type="ARBA" id="ARBA00023180"/>
    </source>
</evidence>
<dbReference type="InterPro" id="IPR025287">
    <property type="entry name" value="WAK_GUB"/>
</dbReference>
<keyword evidence="11" id="KW-0067">ATP-binding</keyword>
<evidence type="ECO:0000313" key="23">
    <source>
        <dbReference type="Proteomes" id="UP000231279"/>
    </source>
</evidence>
<keyword evidence="7 20" id="KW-0732">Signal</keyword>
<accession>A0A2G9HNE0</accession>
<dbReference type="GO" id="GO:0004674">
    <property type="term" value="F:protein serine/threonine kinase activity"/>
    <property type="evidence" value="ECO:0007669"/>
    <property type="project" value="UniProtKB-KW"/>
</dbReference>
<dbReference type="InterPro" id="IPR011009">
    <property type="entry name" value="Kinase-like_dom_sf"/>
</dbReference>
<dbReference type="GO" id="GO:0007166">
    <property type="term" value="P:cell surface receptor signaling pathway"/>
    <property type="evidence" value="ECO:0007669"/>
    <property type="project" value="InterPro"/>
</dbReference>
<keyword evidence="3" id="KW-0245">EGF-like domain</keyword>
<dbReference type="InterPro" id="IPR000742">
    <property type="entry name" value="EGF"/>
</dbReference>
<keyword evidence="4" id="KW-0597">Phosphoprotein</keyword>
<dbReference type="GO" id="GO:0005509">
    <property type="term" value="F:calcium ion binding"/>
    <property type="evidence" value="ECO:0007669"/>
    <property type="project" value="InterPro"/>
</dbReference>
<comment type="caution">
    <text evidence="22">The sequence shown here is derived from an EMBL/GenBank/DDBJ whole genome shotgun (WGS) entry which is preliminary data.</text>
</comment>
<dbReference type="Pfam" id="PF07645">
    <property type="entry name" value="EGF_CA"/>
    <property type="match status" value="1"/>
</dbReference>
<dbReference type="FunFam" id="3.30.200.20:FF:000043">
    <property type="entry name" value="Wall-associated receptor kinase 2"/>
    <property type="match status" value="1"/>
</dbReference>
<evidence type="ECO:0000256" key="19">
    <source>
        <dbReference type="SAM" id="Phobius"/>
    </source>
</evidence>
<dbReference type="SMART" id="SM00220">
    <property type="entry name" value="S_TKc"/>
    <property type="match status" value="1"/>
</dbReference>
<evidence type="ECO:0000256" key="9">
    <source>
        <dbReference type="ARBA" id="ARBA00022741"/>
    </source>
</evidence>
<keyword evidence="6 19" id="KW-0812">Transmembrane</keyword>
<keyword evidence="5 22" id="KW-0808">Transferase</keyword>
<dbReference type="GO" id="GO:0005886">
    <property type="term" value="C:plasma membrane"/>
    <property type="evidence" value="ECO:0007669"/>
    <property type="project" value="TreeGrafter"/>
</dbReference>
<keyword evidence="9" id="KW-0547">Nucleotide-binding</keyword>
<keyword evidence="14" id="KW-1015">Disulfide bond</keyword>
<dbReference type="FunFam" id="2.10.25.10:FF:000628">
    <property type="entry name" value="Wall-associated receptor kinase 2"/>
    <property type="match status" value="1"/>
</dbReference>
<evidence type="ECO:0000256" key="5">
    <source>
        <dbReference type="ARBA" id="ARBA00022679"/>
    </source>
</evidence>
<evidence type="ECO:0000256" key="11">
    <source>
        <dbReference type="ARBA" id="ARBA00022840"/>
    </source>
</evidence>
<dbReference type="Proteomes" id="UP000231279">
    <property type="component" value="Unassembled WGS sequence"/>
</dbReference>
<reference evidence="23" key="1">
    <citation type="journal article" date="2018" name="Gigascience">
        <title>Genome assembly of the Pink Ipe (Handroanthus impetiginosus, Bignoniaceae), a highly valued, ecologically keystone Neotropical timber forest tree.</title>
        <authorList>
            <person name="Silva-Junior O.B."/>
            <person name="Grattapaglia D."/>
            <person name="Novaes E."/>
            <person name="Collevatti R.G."/>
        </authorList>
    </citation>
    <scope>NUCLEOTIDE SEQUENCE [LARGE SCALE GENOMIC DNA]</scope>
    <source>
        <strain evidence="23">cv. UFG-1</strain>
    </source>
</reference>
<feature type="domain" description="Protein kinase" evidence="21">
    <location>
        <begin position="420"/>
        <end position="693"/>
    </location>
</feature>
<dbReference type="Pfam" id="PF07714">
    <property type="entry name" value="PK_Tyr_Ser-Thr"/>
    <property type="match status" value="1"/>
</dbReference>
<evidence type="ECO:0000256" key="14">
    <source>
        <dbReference type="ARBA" id="ARBA00023157"/>
    </source>
</evidence>
<evidence type="ECO:0000256" key="10">
    <source>
        <dbReference type="ARBA" id="ARBA00022777"/>
    </source>
</evidence>
<name>A0A2G9HNE0_9LAMI</name>
<dbReference type="Gene3D" id="2.10.25.10">
    <property type="entry name" value="Laminin"/>
    <property type="match status" value="1"/>
</dbReference>
<evidence type="ECO:0000256" key="3">
    <source>
        <dbReference type="ARBA" id="ARBA00022536"/>
    </source>
</evidence>
<dbReference type="FunFam" id="2.10.25.10:FF:000038">
    <property type="entry name" value="Fibrillin 2"/>
    <property type="match status" value="1"/>
</dbReference>